<protein>
    <submittedName>
        <fullName evidence="2">Uncharacterized protein</fullName>
    </submittedName>
</protein>
<evidence type="ECO:0000256" key="1">
    <source>
        <dbReference type="SAM" id="MobiDB-lite"/>
    </source>
</evidence>
<accession>A0A382KUW9</accession>
<feature type="region of interest" description="Disordered" evidence="1">
    <location>
        <begin position="1"/>
        <end position="68"/>
    </location>
</feature>
<dbReference type="AlphaFoldDB" id="A0A382KUW9"/>
<feature type="compositionally biased region" description="Basic residues" evidence="1">
    <location>
        <begin position="51"/>
        <end position="62"/>
    </location>
</feature>
<gene>
    <name evidence="2" type="ORF">METZ01_LOCUS281438</name>
</gene>
<proteinExistence type="predicted"/>
<organism evidence="2">
    <name type="scientific">marine metagenome</name>
    <dbReference type="NCBI Taxonomy" id="408172"/>
    <lineage>
        <taxon>unclassified sequences</taxon>
        <taxon>metagenomes</taxon>
        <taxon>ecological metagenomes</taxon>
    </lineage>
</organism>
<sequence length="68" mass="7324">MRKVTSHSHYVTGTMSEDESGPSADDSMHPEFGHTGGHPDTVTTIGARFAGQKRRPAPKFKAPKADSE</sequence>
<name>A0A382KUW9_9ZZZZ</name>
<dbReference type="EMBL" id="UINC01083152">
    <property type="protein sequence ID" value="SVC28584.1"/>
    <property type="molecule type" value="Genomic_DNA"/>
</dbReference>
<reference evidence="2" key="1">
    <citation type="submission" date="2018-05" db="EMBL/GenBank/DDBJ databases">
        <authorList>
            <person name="Lanie J.A."/>
            <person name="Ng W.-L."/>
            <person name="Kazmierczak K.M."/>
            <person name="Andrzejewski T.M."/>
            <person name="Davidsen T.M."/>
            <person name="Wayne K.J."/>
            <person name="Tettelin H."/>
            <person name="Glass J.I."/>
            <person name="Rusch D."/>
            <person name="Podicherti R."/>
            <person name="Tsui H.-C.T."/>
            <person name="Winkler M.E."/>
        </authorList>
    </citation>
    <scope>NUCLEOTIDE SEQUENCE</scope>
</reference>
<evidence type="ECO:0000313" key="2">
    <source>
        <dbReference type="EMBL" id="SVC28584.1"/>
    </source>
</evidence>